<comment type="caution">
    <text evidence="3">The sequence shown here is derived from an EMBL/GenBank/DDBJ whole genome shotgun (WGS) entry which is preliminary data.</text>
</comment>
<dbReference type="RefSeq" id="WP_341414112.1">
    <property type="nucleotide sequence ID" value="NZ_JBBPCC010000002.1"/>
</dbReference>
<keyword evidence="1" id="KW-0472">Membrane</keyword>
<evidence type="ECO:0000259" key="2">
    <source>
        <dbReference type="Pfam" id="PF02698"/>
    </source>
</evidence>
<sequence length="218" mass="24787">MKTKGSGRRYSLAGRTWRWVALAILLPAFWVGMIQWRMATLPDQAHSPVDVGIVLGAALWQTEPSPALKERLNKAVELYRSGILTRIIVSGGYDHEDSVLSEAEGMRNYLVERGIPAGQIELEQRSRNTYQNLKFSQAIMQQKGWTTAAIITHRYHAVRALDIARYLGYSHPVAAPMDSNVLVMSWHRSRETLAMIKWEWDKLQLALGRELLDEETLS</sequence>
<protein>
    <submittedName>
        <fullName evidence="3">YdcF family protein</fullName>
    </submittedName>
</protein>
<keyword evidence="4" id="KW-1185">Reference proteome</keyword>
<keyword evidence="1" id="KW-0812">Transmembrane</keyword>
<gene>
    <name evidence="3" type="ORF">WMW72_03895</name>
</gene>
<dbReference type="EMBL" id="JBBPCC010000002">
    <property type="protein sequence ID" value="MEK8127048.1"/>
    <property type="molecule type" value="Genomic_DNA"/>
</dbReference>
<keyword evidence="1" id="KW-1133">Transmembrane helix</keyword>
<dbReference type="InterPro" id="IPR051599">
    <property type="entry name" value="Cell_Envelope_Assoc"/>
</dbReference>
<dbReference type="PANTHER" id="PTHR30336:SF20">
    <property type="entry name" value="DUF218 DOMAIN-CONTAINING PROTEIN"/>
    <property type="match status" value="1"/>
</dbReference>
<dbReference type="Proteomes" id="UP001469365">
    <property type="component" value="Unassembled WGS sequence"/>
</dbReference>
<organism evidence="3 4">
    <name type="scientific">Paenibacillus filicis</name>
    <dbReference type="NCBI Taxonomy" id="669464"/>
    <lineage>
        <taxon>Bacteria</taxon>
        <taxon>Bacillati</taxon>
        <taxon>Bacillota</taxon>
        <taxon>Bacilli</taxon>
        <taxon>Bacillales</taxon>
        <taxon>Paenibacillaceae</taxon>
        <taxon>Paenibacillus</taxon>
    </lineage>
</organism>
<evidence type="ECO:0000256" key="1">
    <source>
        <dbReference type="SAM" id="Phobius"/>
    </source>
</evidence>
<evidence type="ECO:0000313" key="4">
    <source>
        <dbReference type="Proteomes" id="UP001469365"/>
    </source>
</evidence>
<feature type="domain" description="DUF218" evidence="2">
    <location>
        <begin position="50"/>
        <end position="193"/>
    </location>
</feature>
<accession>A0ABU9DH34</accession>
<dbReference type="PANTHER" id="PTHR30336">
    <property type="entry name" value="INNER MEMBRANE PROTEIN, PROBABLE PERMEASE"/>
    <property type="match status" value="1"/>
</dbReference>
<dbReference type="InterPro" id="IPR014729">
    <property type="entry name" value="Rossmann-like_a/b/a_fold"/>
</dbReference>
<feature type="transmembrane region" description="Helical" evidence="1">
    <location>
        <begin position="20"/>
        <end position="38"/>
    </location>
</feature>
<dbReference type="Gene3D" id="3.40.50.620">
    <property type="entry name" value="HUPs"/>
    <property type="match status" value="1"/>
</dbReference>
<dbReference type="CDD" id="cd06259">
    <property type="entry name" value="YdcF-like"/>
    <property type="match status" value="1"/>
</dbReference>
<proteinExistence type="predicted"/>
<name>A0ABU9DH34_9BACL</name>
<dbReference type="Pfam" id="PF02698">
    <property type="entry name" value="DUF218"/>
    <property type="match status" value="1"/>
</dbReference>
<evidence type="ECO:0000313" key="3">
    <source>
        <dbReference type="EMBL" id="MEK8127048.1"/>
    </source>
</evidence>
<reference evidence="3 4" key="1">
    <citation type="submission" date="2024-04" db="EMBL/GenBank/DDBJ databases">
        <title>draft genome sequnece of Paenibacillus filicis.</title>
        <authorList>
            <person name="Kim D.-U."/>
        </authorList>
    </citation>
    <scope>NUCLEOTIDE SEQUENCE [LARGE SCALE GENOMIC DNA]</scope>
    <source>
        <strain evidence="3 4">KACC14197</strain>
    </source>
</reference>
<dbReference type="InterPro" id="IPR003848">
    <property type="entry name" value="DUF218"/>
</dbReference>